<reference evidence="1" key="1">
    <citation type="submission" date="2021-06" db="EMBL/GenBank/DDBJ databases">
        <title>Comparative genomics, transcriptomics and evolutionary studies reveal genomic signatures of adaptation to plant cell wall in hemibiotrophic fungi.</title>
        <authorList>
            <consortium name="DOE Joint Genome Institute"/>
            <person name="Baroncelli R."/>
            <person name="Diaz J.F."/>
            <person name="Benocci T."/>
            <person name="Peng M."/>
            <person name="Battaglia E."/>
            <person name="Haridas S."/>
            <person name="Andreopoulos W."/>
            <person name="Labutti K."/>
            <person name="Pangilinan J."/>
            <person name="Floch G.L."/>
            <person name="Makela M.R."/>
            <person name="Henrissat B."/>
            <person name="Grigoriev I.V."/>
            <person name="Crouch J.A."/>
            <person name="De Vries R.P."/>
            <person name="Sukno S.A."/>
            <person name="Thon M.R."/>
        </authorList>
    </citation>
    <scope>NUCLEOTIDE SEQUENCE</scope>
    <source>
        <strain evidence="1">CBS 102054</strain>
    </source>
</reference>
<protein>
    <submittedName>
        <fullName evidence="1">Uncharacterized protein</fullName>
    </submittedName>
</protein>
<dbReference type="GeneID" id="85475021"/>
<gene>
    <name evidence="1" type="ORF">BDP81DRAFT_424792</name>
</gene>
<comment type="caution">
    <text evidence="1">The sequence shown here is derived from an EMBL/GenBank/DDBJ whole genome shotgun (WGS) entry which is preliminary data.</text>
</comment>
<sequence length="161" mass="17927">MRRLGVLWDSQPCVEDLRCLLDRSTWLEGTHASVVSFQDTVKTYSVSQYSVYSFQRGLCWKTRKEPLHLMAVFVFATYLHYVHSLSLTPNTPISASTSNKSCLARESTAPHCKYPSTASKSTIKKRTGNERYSYCQSDLRPAADPSSLISLGGAALARGLL</sequence>
<dbReference type="Proteomes" id="UP001243989">
    <property type="component" value="Unassembled WGS sequence"/>
</dbReference>
<evidence type="ECO:0000313" key="2">
    <source>
        <dbReference type="Proteomes" id="UP001243989"/>
    </source>
</evidence>
<name>A0AAI9ZUB2_9PEZI</name>
<dbReference type="RefSeq" id="XP_060446952.1">
    <property type="nucleotide sequence ID" value="XM_060590159.1"/>
</dbReference>
<organism evidence="1 2">
    <name type="scientific">Colletotrichum phormii</name>
    <dbReference type="NCBI Taxonomy" id="359342"/>
    <lineage>
        <taxon>Eukaryota</taxon>
        <taxon>Fungi</taxon>
        <taxon>Dikarya</taxon>
        <taxon>Ascomycota</taxon>
        <taxon>Pezizomycotina</taxon>
        <taxon>Sordariomycetes</taxon>
        <taxon>Hypocreomycetidae</taxon>
        <taxon>Glomerellales</taxon>
        <taxon>Glomerellaceae</taxon>
        <taxon>Colletotrichum</taxon>
        <taxon>Colletotrichum acutatum species complex</taxon>
    </lineage>
</organism>
<evidence type="ECO:0000313" key="1">
    <source>
        <dbReference type="EMBL" id="KAK1638345.1"/>
    </source>
</evidence>
<keyword evidence="2" id="KW-1185">Reference proteome</keyword>
<dbReference type="EMBL" id="JAHMHQ010000007">
    <property type="protein sequence ID" value="KAK1638345.1"/>
    <property type="molecule type" value="Genomic_DNA"/>
</dbReference>
<proteinExistence type="predicted"/>
<accession>A0AAI9ZUB2</accession>
<dbReference type="AlphaFoldDB" id="A0AAI9ZUB2"/>